<proteinExistence type="predicted"/>
<comment type="caution">
    <text evidence="2">The sequence shown here is derived from an EMBL/GenBank/DDBJ whole genome shotgun (WGS) entry which is preliminary data.</text>
</comment>
<evidence type="ECO:0000256" key="1">
    <source>
        <dbReference type="SAM" id="MobiDB-lite"/>
    </source>
</evidence>
<name>A0A7Y9JIP8_9ACTN</name>
<sequence length="95" mass="10818">MVPLFVDLVDSAGTGRYFHVAKERLLRARARDGALARRLWDDAEGVLAAMWLRTPCLAPGPGFARRWARCSRILHPPSPDRHRPFRRSSEAIGRR</sequence>
<evidence type="ECO:0000313" key="3">
    <source>
        <dbReference type="Proteomes" id="UP000529783"/>
    </source>
</evidence>
<dbReference type="EMBL" id="JACCBA010000001">
    <property type="protein sequence ID" value="NYD50046.1"/>
    <property type="molecule type" value="Genomic_DNA"/>
</dbReference>
<gene>
    <name evidence="2" type="ORF">BJY14_006029</name>
</gene>
<accession>A0A7Y9JIP8</accession>
<dbReference type="RefSeq" id="WP_378314754.1">
    <property type="nucleotide sequence ID" value="NZ_JBHTFX010000001.1"/>
</dbReference>
<dbReference type="Proteomes" id="UP000529783">
    <property type="component" value="Unassembled WGS sequence"/>
</dbReference>
<dbReference type="AlphaFoldDB" id="A0A7Y9JIP8"/>
<keyword evidence="3" id="KW-1185">Reference proteome</keyword>
<organism evidence="2 3">
    <name type="scientific">Actinomadura luteofluorescens</name>
    <dbReference type="NCBI Taxonomy" id="46163"/>
    <lineage>
        <taxon>Bacteria</taxon>
        <taxon>Bacillati</taxon>
        <taxon>Actinomycetota</taxon>
        <taxon>Actinomycetes</taxon>
        <taxon>Streptosporangiales</taxon>
        <taxon>Thermomonosporaceae</taxon>
        <taxon>Actinomadura</taxon>
    </lineage>
</organism>
<protein>
    <submittedName>
        <fullName evidence="2">Uncharacterized protein</fullName>
    </submittedName>
</protein>
<feature type="compositionally biased region" description="Basic and acidic residues" evidence="1">
    <location>
        <begin position="78"/>
        <end position="95"/>
    </location>
</feature>
<feature type="region of interest" description="Disordered" evidence="1">
    <location>
        <begin position="73"/>
        <end position="95"/>
    </location>
</feature>
<evidence type="ECO:0000313" key="2">
    <source>
        <dbReference type="EMBL" id="NYD50046.1"/>
    </source>
</evidence>
<reference evidence="2 3" key="1">
    <citation type="submission" date="2020-07" db="EMBL/GenBank/DDBJ databases">
        <title>Sequencing the genomes of 1000 actinobacteria strains.</title>
        <authorList>
            <person name="Klenk H.-P."/>
        </authorList>
    </citation>
    <scope>NUCLEOTIDE SEQUENCE [LARGE SCALE GENOMIC DNA]</scope>
    <source>
        <strain evidence="2 3">DSM 40398</strain>
    </source>
</reference>